<keyword evidence="4" id="KW-1185">Reference proteome</keyword>
<name>A0A6A4HJV3_9AGAR</name>
<evidence type="ECO:0000256" key="1">
    <source>
        <dbReference type="SAM" id="MobiDB-lite"/>
    </source>
</evidence>
<evidence type="ECO:0000313" key="3">
    <source>
        <dbReference type="EMBL" id="KAE9397155.1"/>
    </source>
</evidence>
<dbReference type="EMBL" id="ML769502">
    <property type="protein sequence ID" value="KAE9397155.1"/>
    <property type="molecule type" value="Genomic_DNA"/>
</dbReference>
<dbReference type="OrthoDB" id="3265734at2759"/>
<dbReference type="Gene3D" id="2.60.120.260">
    <property type="entry name" value="Galactose-binding domain-like"/>
    <property type="match status" value="1"/>
</dbReference>
<feature type="transmembrane region" description="Helical" evidence="2">
    <location>
        <begin position="169"/>
        <end position="190"/>
    </location>
</feature>
<keyword evidence="2" id="KW-1133">Transmembrane helix</keyword>
<dbReference type="AlphaFoldDB" id="A0A6A4HJV3"/>
<reference evidence="3" key="1">
    <citation type="journal article" date="2019" name="Environ. Microbiol.">
        <title>Fungal ecological strategies reflected in gene transcription - a case study of two litter decomposers.</title>
        <authorList>
            <person name="Barbi F."/>
            <person name="Kohler A."/>
            <person name="Barry K."/>
            <person name="Baskaran P."/>
            <person name="Daum C."/>
            <person name="Fauchery L."/>
            <person name="Ihrmark K."/>
            <person name="Kuo A."/>
            <person name="LaButti K."/>
            <person name="Lipzen A."/>
            <person name="Morin E."/>
            <person name="Grigoriev I.V."/>
            <person name="Henrissat B."/>
            <person name="Lindahl B."/>
            <person name="Martin F."/>
        </authorList>
    </citation>
    <scope>NUCLEOTIDE SEQUENCE</scope>
    <source>
        <strain evidence="3">JB14</strain>
    </source>
</reference>
<evidence type="ECO:0000256" key="2">
    <source>
        <dbReference type="SAM" id="Phobius"/>
    </source>
</evidence>
<keyword evidence="2" id="KW-0812">Transmembrane</keyword>
<organism evidence="3 4">
    <name type="scientific">Gymnopus androsaceus JB14</name>
    <dbReference type="NCBI Taxonomy" id="1447944"/>
    <lineage>
        <taxon>Eukaryota</taxon>
        <taxon>Fungi</taxon>
        <taxon>Dikarya</taxon>
        <taxon>Basidiomycota</taxon>
        <taxon>Agaricomycotina</taxon>
        <taxon>Agaricomycetes</taxon>
        <taxon>Agaricomycetidae</taxon>
        <taxon>Agaricales</taxon>
        <taxon>Marasmiineae</taxon>
        <taxon>Omphalotaceae</taxon>
        <taxon>Gymnopus</taxon>
    </lineage>
</organism>
<keyword evidence="2" id="KW-0472">Membrane</keyword>
<feature type="region of interest" description="Disordered" evidence="1">
    <location>
        <begin position="133"/>
        <end position="152"/>
    </location>
</feature>
<feature type="region of interest" description="Disordered" evidence="1">
    <location>
        <begin position="307"/>
        <end position="332"/>
    </location>
</feature>
<gene>
    <name evidence="3" type="ORF">BT96DRAFT_87820</name>
</gene>
<sequence>MTTTVLASDPSITYSPQNAWTSSGNGTITTTHAGATAQLTFNGVFIQVFGTIPSTKHPSPRPVSNYTLDLATPAVFNSTDFSGNQLIANHVFYQSSPDLESGGHTLVITAVTDQSDFILSSIVYASGISVSNSIPSSSTNEDTPTSSPRASASQTVAHPAIIIASKVPVGVIIGGTIATLVVLVVAFMFYRLYRRRKMSISAGAQGSTSDFQPSPEPFLLDVPSETRANGGVVWFRESFVSLNLSPALNEDSEWKSIPHSVSTAPAVFGDRSYTSSFVDEKKDGSELANCPPMPVALKRHSTVLTTGTRWTTQSGPPPSWTALSDAPPSYTR</sequence>
<protein>
    <submittedName>
        <fullName evidence="3">Uncharacterized protein</fullName>
    </submittedName>
</protein>
<evidence type="ECO:0000313" key="4">
    <source>
        <dbReference type="Proteomes" id="UP000799118"/>
    </source>
</evidence>
<feature type="compositionally biased region" description="Polar residues" evidence="1">
    <location>
        <begin position="139"/>
        <end position="152"/>
    </location>
</feature>
<proteinExistence type="predicted"/>
<accession>A0A6A4HJV3</accession>
<dbReference type="Proteomes" id="UP000799118">
    <property type="component" value="Unassembled WGS sequence"/>
</dbReference>